<organism evidence="1 2">
    <name type="scientific">Nonomuraea africana</name>
    <dbReference type="NCBI Taxonomy" id="46171"/>
    <lineage>
        <taxon>Bacteria</taxon>
        <taxon>Bacillati</taxon>
        <taxon>Actinomycetota</taxon>
        <taxon>Actinomycetes</taxon>
        <taxon>Streptosporangiales</taxon>
        <taxon>Streptosporangiaceae</taxon>
        <taxon>Nonomuraea</taxon>
    </lineage>
</organism>
<name>A0ABR9KD53_9ACTN</name>
<dbReference type="RefSeq" id="WP_264083160.1">
    <property type="nucleotide sequence ID" value="NZ_BAAASY010000027.1"/>
</dbReference>
<evidence type="ECO:0008006" key="3">
    <source>
        <dbReference type="Google" id="ProtNLM"/>
    </source>
</evidence>
<sequence length="44" mass="5088">MAKKLTAIDRRGLSALFWTHVNLYGRLELDMSKHLDLASSTRRD</sequence>
<reference evidence="1 2" key="1">
    <citation type="submission" date="2020-10" db="EMBL/GenBank/DDBJ databases">
        <title>Sequencing the genomes of 1000 actinobacteria strains.</title>
        <authorList>
            <person name="Klenk H.-P."/>
        </authorList>
    </citation>
    <scope>NUCLEOTIDE SEQUENCE [LARGE SCALE GENOMIC DNA]</scope>
    <source>
        <strain evidence="1 2">DSM 43748</strain>
    </source>
</reference>
<keyword evidence="2" id="KW-1185">Reference proteome</keyword>
<dbReference type="Proteomes" id="UP000661607">
    <property type="component" value="Unassembled WGS sequence"/>
</dbReference>
<evidence type="ECO:0000313" key="1">
    <source>
        <dbReference type="EMBL" id="MBE1559936.1"/>
    </source>
</evidence>
<proteinExistence type="predicted"/>
<comment type="caution">
    <text evidence="1">The sequence shown here is derived from an EMBL/GenBank/DDBJ whole genome shotgun (WGS) entry which is preliminary data.</text>
</comment>
<protein>
    <recommendedName>
        <fullName evidence="3">Tn3 transposase DDE domain-containing protein</fullName>
    </recommendedName>
</protein>
<accession>A0ABR9KD53</accession>
<gene>
    <name evidence="1" type="ORF">H4W81_002715</name>
</gene>
<evidence type="ECO:0000313" key="2">
    <source>
        <dbReference type="Proteomes" id="UP000661607"/>
    </source>
</evidence>
<dbReference type="EMBL" id="JADBEF010000001">
    <property type="protein sequence ID" value="MBE1559936.1"/>
    <property type="molecule type" value="Genomic_DNA"/>
</dbReference>